<sequence>MAALELSAHVKSHCGAEQAASLLVGNADYEDQASVARDFLGSHLSQCLNGFVAGSGLIGQIEPLFVRPQLIV</sequence>
<evidence type="ECO:0000313" key="2">
    <source>
        <dbReference type="Proteomes" id="UP001217476"/>
    </source>
</evidence>
<proteinExistence type="predicted"/>
<organism evidence="1 2">
    <name type="scientific">Candidatus Devosia phytovorans</name>
    <dbReference type="NCBI Taxonomy" id="3121372"/>
    <lineage>
        <taxon>Bacteria</taxon>
        <taxon>Pseudomonadati</taxon>
        <taxon>Pseudomonadota</taxon>
        <taxon>Alphaproteobacteria</taxon>
        <taxon>Hyphomicrobiales</taxon>
        <taxon>Devosiaceae</taxon>
        <taxon>Devosia</taxon>
    </lineage>
</organism>
<dbReference type="EMBL" id="CP119312">
    <property type="protein sequence ID" value="WEK06353.1"/>
    <property type="molecule type" value="Genomic_DNA"/>
</dbReference>
<reference evidence="1" key="1">
    <citation type="submission" date="2023-03" db="EMBL/GenBank/DDBJ databases">
        <title>Andean soil-derived lignocellulolytic bacterial consortium as a source of novel taxa and putative plastic-active enzymes.</title>
        <authorList>
            <person name="Diaz-Garcia L."/>
            <person name="Chuvochina M."/>
            <person name="Feuerriegel G."/>
            <person name="Bunk B."/>
            <person name="Sproer C."/>
            <person name="Streit W.R."/>
            <person name="Rodriguez L.M."/>
            <person name="Overmann J."/>
            <person name="Jimenez D.J."/>
        </authorList>
    </citation>
    <scope>NUCLEOTIDE SEQUENCE</scope>
    <source>
        <strain evidence="1">MAG 4196</strain>
    </source>
</reference>
<name>A0AAJ6B3E7_9HYPH</name>
<protein>
    <submittedName>
        <fullName evidence="1">Uncharacterized protein</fullName>
    </submittedName>
</protein>
<dbReference type="Proteomes" id="UP001217476">
    <property type="component" value="Chromosome"/>
</dbReference>
<evidence type="ECO:0000313" key="1">
    <source>
        <dbReference type="EMBL" id="WEK06353.1"/>
    </source>
</evidence>
<gene>
    <name evidence="1" type="ORF">P0Y65_08930</name>
</gene>
<dbReference type="AlphaFoldDB" id="A0AAJ6B3E7"/>
<accession>A0AAJ6B3E7</accession>